<dbReference type="CDD" id="cd00075">
    <property type="entry name" value="HATPase"/>
    <property type="match status" value="1"/>
</dbReference>
<evidence type="ECO:0000256" key="2">
    <source>
        <dbReference type="ARBA" id="ARBA00012438"/>
    </source>
</evidence>
<dbReference type="SMART" id="SM00388">
    <property type="entry name" value="HisKA"/>
    <property type="match status" value="1"/>
</dbReference>
<proteinExistence type="predicted"/>
<dbReference type="SUPFAM" id="SSF47384">
    <property type="entry name" value="Homodimeric domain of signal transducing histidine kinase"/>
    <property type="match status" value="1"/>
</dbReference>
<dbReference type="InterPro" id="IPR004358">
    <property type="entry name" value="Sig_transdc_His_kin-like_C"/>
</dbReference>
<feature type="domain" description="Histidine kinase" evidence="7">
    <location>
        <begin position="151"/>
        <end position="360"/>
    </location>
</feature>
<dbReference type="SMART" id="SM00387">
    <property type="entry name" value="HATPase_c"/>
    <property type="match status" value="1"/>
</dbReference>
<protein>
    <recommendedName>
        <fullName evidence="2">histidine kinase</fullName>
        <ecNumber evidence="2">2.7.13.3</ecNumber>
    </recommendedName>
</protein>
<keyword evidence="5 8" id="KW-0418">Kinase</keyword>
<evidence type="ECO:0000256" key="5">
    <source>
        <dbReference type="ARBA" id="ARBA00022777"/>
    </source>
</evidence>
<reference evidence="8 9" key="1">
    <citation type="journal article" date="2010" name="Stand. Genomic Sci.">
        <title>Complete genome sequence of Haliangium ochraceum type strain (SMP-2).</title>
        <authorList>
            <consortium name="US DOE Joint Genome Institute (JGI-PGF)"/>
            <person name="Ivanova N."/>
            <person name="Daum C."/>
            <person name="Lang E."/>
            <person name="Abt B."/>
            <person name="Kopitz M."/>
            <person name="Saunders E."/>
            <person name="Lapidus A."/>
            <person name="Lucas S."/>
            <person name="Glavina Del Rio T."/>
            <person name="Nolan M."/>
            <person name="Tice H."/>
            <person name="Copeland A."/>
            <person name="Cheng J.F."/>
            <person name="Chen F."/>
            <person name="Bruce D."/>
            <person name="Goodwin L."/>
            <person name="Pitluck S."/>
            <person name="Mavromatis K."/>
            <person name="Pati A."/>
            <person name="Mikhailova N."/>
            <person name="Chen A."/>
            <person name="Palaniappan K."/>
            <person name="Land M."/>
            <person name="Hauser L."/>
            <person name="Chang Y.J."/>
            <person name="Jeffries C.D."/>
            <person name="Detter J.C."/>
            <person name="Brettin T."/>
            <person name="Rohde M."/>
            <person name="Goker M."/>
            <person name="Bristow J."/>
            <person name="Markowitz V."/>
            <person name="Eisen J.A."/>
            <person name="Hugenholtz P."/>
            <person name="Kyrpides N.C."/>
            <person name="Klenk H.P."/>
        </authorList>
    </citation>
    <scope>NUCLEOTIDE SEQUENCE [LARGE SCALE GENOMIC DNA]</scope>
    <source>
        <strain evidence="9">DSM 14365 / CIP 107738 / JCM 11303 / AJ 13395 / SMP-2</strain>
    </source>
</reference>
<dbReference type="Proteomes" id="UP000001880">
    <property type="component" value="Chromosome"/>
</dbReference>
<evidence type="ECO:0000313" key="8">
    <source>
        <dbReference type="EMBL" id="ACY14988.1"/>
    </source>
</evidence>
<keyword evidence="9" id="KW-1185">Reference proteome</keyword>
<dbReference type="GO" id="GO:0000155">
    <property type="term" value="F:phosphorelay sensor kinase activity"/>
    <property type="evidence" value="ECO:0007669"/>
    <property type="project" value="InterPro"/>
</dbReference>
<dbReference type="PANTHER" id="PTHR43711">
    <property type="entry name" value="TWO-COMPONENT HISTIDINE KINASE"/>
    <property type="match status" value="1"/>
</dbReference>
<dbReference type="CDD" id="cd00082">
    <property type="entry name" value="HisKA"/>
    <property type="match status" value="1"/>
</dbReference>
<keyword evidence="3" id="KW-0597">Phosphoprotein</keyword>
<dbReference type="KEGG" id="hoh:Hoch_2452"/>
<dbReference type="InterPro" id="IPR036097">
    <property type="entry name" value="HisK_dim/P_sf"/>
</dbReference>
<gene>
    <name evidence="8" type="ordered locus">Hoch_2452</name>
</gene>
<dbReference type="AlphaFoldDB" id="D0LKE0"/>
<evidence type="ECO:0000256" key="3">
    <source>
        <dbReference type="ARBA" id="ARBA00022553"/>
    </source>
</evidence>
<evidence type="ECO:0000313" key="9">
    <source>
        <dbReference type="Proteomes" id="UP000001880"/>
    </source>
</evidence>
<evidence type="ECO:0000256" key="1">
    <source>
        <dbReference type="ARBA" id="ARBA00000085"/>
    </source>
</evidence>
<dbReference type="Gene3D" id="3.30.565.10">
    <property type="entry name" value="Histidine kinase-like ATPase, C-terminal domain"/>
    <property type="match status" value="1"/>
</dbReference>
<dbReference type="PROSITE" id="PS50109">
    <property type="entry name" value="HIS_KIN"/>
    <property type="match status" value="1"/>
</dbReference>
<dbReference type="InterPro" id="IPR003661">
    <property type="entry name" value="HisK_dim/P_dom"/>
</dbReference>
<dbReference type="InterPro" id="IPR005467">
    <property type="entry name" value="His_kinase_dom"/>
</dbReference>
<dbReference type="Gene3D" id="1.10.287.130">
    <property type="match status" value="1"/>
</dbReference>
<dbReference type="InterPro" id="IPR036890">
    <property type="entry name" value="HATPase_C_sf"/>
</dbReference>
<dbReference type="InterPro" id="IPR050736">
    <property type="entry name" value="Sensor_HK_Regulatory"/>
</dbReference>
<sequence>MGSQPVSEAIEPGPGSGPLARVALCLDNAAEREALAQWLQDAPNLNLATDVEAPDTDVVLADPRGLGMHRDRLTALRAEQYPRVLPVLLLVPANQPLDALSADLLELSDDLVRVPVSPADLRFRLKSALRTREMSLALSQSIQFEQRLVGVVGHDMRSPLSVLSMVADMLGDADTELPPHLRRLGGRVKRAATTLTHLAEDLLLVAHGRSGAQLKLERVPCELEPVLADAIQLTASSSRVTLSSVGDCAAEVDAQRVQQAVINLLQNALRHGTPDGEVAVHVDGSAPDSVAIAVSNDGSLGDVAPEQLFDSFHQGAKASGGGVGLGLYIVRHLARAHGGTIEARSAEGTVTFTLHLPRQAPQGTGA</sequence>
<evidence type="ECO:0000259" key="7">
    <source>
        <dbReference type="PROSITE" id="PS50109"/>
    </source>
</evidence>
<dbReference type="OrthoDB" id="9787818at2"/>
<comment type="catalytic activity">
    <reaction evidence="1">
        <text>ATP + protein L-histidine = ADP + protein N-phospho-L-histidine.</text>
        <dbReference type="EC" id="2.7.13.3"/>
    </reaction>
</comment>
<keyword evidence="4" id="KW-0808">Transferase</keyword>
<dbReference type="HOGENOM" id="CLU_751779_0_0_7"/>
<dbReference type="Pfam" id="PF02518">
    <property type="entry name" value="HATPase_c"/>
    <property type="match status" value="1"/>
</dbReference>
<organism evidence="8 9">
    <name type="scientific">Haliangium ochraceum (strain DSM 14365 / JCM 11303 / SMP-2)</name>
    <dbReference type="NCBI Taxonomy" id="502025"/>
    <lineage>
        <taxon>Bacteria</taxon>
        <taxon>Pseudomonadati</taxon>
        <taxon>Myxococcota</taxon>
        <taxon>Polyangia</taxon>
        <taxon>Haliangiales</taxon>
        <taxon>Kofleriaceae</taxon>
        <taxon>Haliangium</taxon>
    </lineage>
</organism>
<evidence type="ECO:0000256" key="6">
    <source>
        <dbReference type="ARBA" id="ARBA00023012"/>
    </source>
</evidence>
<dbReference type="eggNOG" id="COG2205">
    <property type="taxonomic scope" value="Bacteria"/>
</dbReference>
<evidence type="ECO:0000256" key="4">
    <source>
        <dbReference type="ARBA" id="ARBA00022679"/>
    </source>
</evidence>
<dbReference type="PRINTS" id="PR00344">
    <property type="entry name" value="BCTRLSENSOR"/>
</dbReference>
<accession>D0LKE0</accession>
<dbReference type="InterPro" id="IPR003594">
    <property type="entry name" value="HATPase_dom"/>
</dbReference>
<keyword evidence="6" id="KW-0902">Two-component regulatory system</keyword>
<dbReference type="EMBL" id="CP001804">
    <property type="protein sequence ID" value="ACY14988.1"/>
    <property type="molecule type" value="Genomic_DNA"/>
</dbReference>
<dbReference type="Pfam" id="PF00512">
    <property type="entry name" value="HisKA"/>
    <property type="match status" value="1"/>
</dbReference>
<dbReference type="PANTHER" id="PTHR43711:SF1">
    <property type="entry name" value="HISTIDINE KINASE 1"/>
    <property type="match status" value="1"/>
</dbReference>
<name>D0LKE0_HALO1</name>
<dbReference type="STRING" id="502025.Hoch_2452"/>
<dbReference type="SUPFAM" id="SSF55874">
    <property type="entry name" value="ATPase domain of HSP90 chaperone/DNA topoisomerase II/histidine kinase"/>
    <property type="match status" value="1"/>
</dbReference>
<dbReference type="EC" id="2.7.13.3" evidence="2"/>